<organism evidence="1 2">
    <name type="scientific">Sphingobacterium multivorum</name>
    <dbReference type="NCBI Taxonomy" id="28454"/>
    <lineage>
        <taxon>Bacteria</taxon>
        <taxon>Pseudomonadati</taxon>
        <taxon>Bacteroidota</taxon>
        <taxon>Sphingobacteriia</taxon>
        <taxon>Sphingobacteriales</taxon>
        <taxon>Sphingobacteriaceae</taxon>
        <taxon>Sphingobacterium</taxon>
    </lineage>
</organism>
<reference evidence="1 2" key="1">
    <citation type="submission" date="2021-01" db="EMBL/GenBank/DDBJ databases">
        <title>FDA dAtabase for Regulatory Grade micrObial Sequences (FDA-ARGOS): Supporting development and validation of Infectious Disease Dx tests.</title>
        <authorList>
            <person name="Sproer C."/>
            <person name="Gronow S."/>
            <person name="Severitt S."/>
            <person name="Schroder I."/>
            <person name="Tallon L."/>
            <person name="Sadzewicz L."/>
            <person name="Zhao X."/>
            <person name="Boylan J."/>
            <person name="Ott S."/>
            <person name="Bowen H."/>
            <person name="Vavikolanu K."/>
            <person name="Mehta A."/>
            <person name="Aluvathingal J."/>
            <person name="Nadendla S."/>
            <person name="Lowell S."/>
            <person name="Myers T."/>
            <person name="Yan Y."/>
            <person name="Sichtig H."/>
        </authorList>
    </citation>
    <scope>NUCLEOTIDE SEQUENCE [LARGE SCALE GENOMIC DNA]</scope>
    <source>
        <strain evidence="1 2">FDAARGOS_1141</strain>
    </source>
</reference>
<dbReference type="EMBL" id="CP068224">
    <property type="protein sequence ID" value="QQT55361.1"/>
    <property type="molecule type" value="Genomic_DNA"/>
</dbReference>
<keyword evidence="2" id="KW-1185">Reference proteome</keyword>
<gene>
    <name evidence="1" type="ORF">I6I98_08940</name>
</gene>
<name>A0ABX7CTF5_SPHMU</name>
<dbReference type="Proteomes" id="UP000595498">
    <property type="component" value="Chromosome"/>
</dbReference>
<proteinExistence type="predicted"/>
<sequence length="67" mass="7482">MLEQHSQAFASDQLRTCFGSTIDLVQLLNRPSPVSEQGNTVQQRINSGCFLVQRRRQYEAGTNSVGI</sequence>
<evidence type="ECO:0000313" key="1">
    <source>
        <dbReference type="EMBL" id="QQT55361.1"/>
    </source>
</evidence>
<evidence type="ECO:0000313" key="2">
    <source>
        <dbReference type="Proteomes" id="UP000595498"/>
    </source>
</evidence>
<protein>
    <submittedName>
        <fullName evidence="1">Uncharacterized protein</fullName>
    </submittedName>
</protein>
<accession>A0ABX7CTF5</accession>